<dbReference type="AlphaFoldDB" id="A0AAW0YSA6"/>
<reference evidence="2 3" key="1">
    <citation type="journal article" date="2024" name="BMC Genomics">
        <title>Genome assembly of redclaw crayfish (Cherax quadricarinatus) provides insights into its immune adaptation and hypoxia tolerance.</title>
        <authorList>
            <person name="Liu Z."/>
            <person name="Zheng J."/>
            <person name="Li H."/>
            <person name="Fang K."/>
            <person name="Wang S."/>
            <person name="He J."/>
            <person name="Zhou D."/>
            <person name="Weng S."/>
            <person name="Chi M."/>
            <person name="Gu Z."/>
            <person name="He J."/>
            <person name="Li F."/>
            <person name="Wang M."/>
        </authorList>
    </citation>
    <scope>NUCLEOTIDE SEQUENCE [LARGE SCALE GENOMIC DNA]</scope>
    <source>
        <strain evidence="2">ZL_2023a</strain>
    </source>
</reference>
<organism evidence="2 3">
    <name type="scientific">Cherax quadricarinatus</name>
    <name type="common">Australian red claw crayfish</name>
    <dbReference type="NCBI Taxonomy" id="27406"/>
    <lineage>
        <taxon>Eukaryota</taxon>
        <taxon>Metazoa</taxon>
        <taxon>Ecdysozoa</taxon>
        <taxon>Arthropoda</taxon>
        <taxon>Crustacea</taxon>
        <taxon>Multicrustacea</taxon>
        <taxon>Malacostraca</taxon>
        <taxon>Eumalacostraca</taxon>
        <taxon>Eucarida</taxon>
        <taxon>Decapoda</taxon>
        <taxon>Pleocyemata</taxon>
        <taxon>Astacidea</taxon>
        <taxon>Parastacoidea</taxon>
        <taxon>Parastacidae</taxon>
        <taxon>Cherax</taxon>
    </lineage>
</organism>
<proteinExistence type="predicted"/>
<sequence>MMSFRRSLWRSYKRDEKLHGTKTKECQQSRKYKPQKTGVTPEKSEEKKISVIPNPVGLQQGISKSCISKEQEQIINCSLGCENIQYNSVTLRELDCDPPIADNIVSNEQRERHPTNVAHDSSVDLESNHDNLNEAERDTNNEKVLNLEVTGLPVQSSSVNLLITNKSDTSCNRQRRASVTAPECQQVVDTCTPSSSHHNFTALLPSSGLKSSDRRLSKSHWDVIFIPTDMRDIKSASAGDVRSHQPIHMLEKRLCSSVNPLQHSKVKNAQWPLVWQPSVDNLSGSPLVSKKRQIFHVRITREKPKFDEQSDQGNTEFHAKPRVGSLGNGAHLRLAALINNVKRSFSDLFNLEESYNLPNDPSIENTCINDSVELNAFIGSLNN</sequence>
<keyword evidence="3" id="KW-1185">Reference proteome</keyword>
<dbReference type="Proteomes" id="UP001445076">
    <property type="component" value="Unassembled WGS sequence"/>
</dbReference>
<feature type="compositionally biased region" description="Basic and acidic residues" evidence="1">
    <location>
        <begin position="15"/>
        <end position="28"/>
    </location>
</feature>
<name>A0AAW0YSA6_CHEQU</name>
<accession>A0AAW0YSA6</accession>
<comment type="caution">
    <text evidence="2">The sequence shown here is derived from an EMBL/GenBank/DDBJ whole genome shotgun (WGS) entry which is preliminary data.</text>
</comment>
<protein>
    <submittedName>
        <fullName evidence="2">Uncharacterized protein</fullName>
    </submittedName>
</protein>
<evidence type="ECO:0000256" key="1">
    <source>
        <dbReference type="SAM" id="MobiDB-lite"/>
    </source>
</evidence>
<evidence type="ECO:0000313" key="2">
    <source>
        <dbReference type="EMBL" id="KAK8754345.1"/>
    </source>
</evidence>
<evidence type="ECO:0000313" key="3">
    <source>
        <dbReference type="Proteomes" id="UP001445076"/>
    </source>
</evidence>
<feature type="region of interest" description="Disordered" evidence="1">
    <location>
        <begin position="15"/>
        <end position="47"/>
    </location>
</feature>
<gene>
    <name evidence="2" type="ORF">OTU49_015714</name>
</gene>
<feature type="region of interest" description="Disordered" evidence="1">
    <location>
        <begin position="105"/>
        <end position="126"/>
    </location>
</feature>
<dbReference type="EMBL" id="JARKIK010000001">
    <property type="protein sequence ID" value="KAK8754345.1"/>
    <property type="molecule type" value="Genomic_DNA"/>
</dbReference>